<reference evidence="1 2" key="1">
    <citation type="submission" date="2024-10" db="EMBL/GenBank/DDBJ databases">
        <authorList>
            <person name="Kim D."/>
        </authorList>
    </citation>
    <scope>NUCLEOTIDE SEQUENCE [LARGE SCALE GENOMIC DNA]</scope>
    <source>
        <strain evidence="1">BH-2024</strain>
    </source>
</reference>
<accession>A0ABD2MDV1</accession>
<protein>
    <submittedName>
        <fullName evidence="1">Uncharacterized protein</fullName>
    </submittedName>
</protein>
<comment type="caution">
    <text evidence="1">The sequence shown here is derived from an EMBL/GenBank/DDBJ whole genome shotgun (WGS) entry which is preliminary data.</text>
</comment>
<name>A0ABD2MDV1_9BILA</name>
<dbReference type="Proteomes" id="UP001620626">
    <property type="component" value="Unassembled WGS sequence"/>
</dbReference>
<dbReference type="AlphaFoldDB" id="A0ABD2MDV1"/>
<keyword evidence="2" id="KW-1185">Reference proteome</keyword>
<sequence>MGNSPSTSSSSSFILEDYCYVLGRVFVPSALPCGDKRSFDMLAVGASALSTLVPLIDDKDKELKTIGKLFQVQSEACGGLSKVTENWTRWAVEVEYKCDQCGRVVHVTYGILPQGKFKRFGRMANTANSTVWMVNRAYPDIERVYDGMRSNYNFGTRDWAEEMIRRVLNQ</sequence>
<gene>
    <name evidence="1" type="ORF">niasHT_009907</name>
</gene>
<proteinExistence type="predicted"/>
<evidence type="ECO:0000313" key="1">
    <source>
        <dbReference type="EMBL" id="KAL3125458.1"/>
    </source>
</evidence>
<evidence type="ECO:0000313" key="2">
    <source>
        <dbReference type="Proteomes" id="UP001620626"/>
    </source>
</evidence>
<dbReference type="EMBL" id="JBICBT010000031">
    <property type="protein sequence ID" value="KAL3125458.1"/>
    <property type="molecule type" value="Genomic_DNA"/>
</dbReference>
<organism evidence="1 2">
    <name type="scientific">Heterodera trifolii</name>
    <dbReference type="NCBI Taxonomy" id="157864"/>
    <lineage>
        <taxon>Eukaryota</taxon>
        <taxon>Metazoa</taxon>
        <taxon>Ecdysozoa</taxon>
        <taxon>Nematoda</taxon>
        <taxon>Chromadorea</taxon>
        <taxon>Rhabditida</taxon>
        <taxon>Tylenchina</taxon>
        <taxon>Tylenchomorpha</taxon>
        <taxon>Tylenchoidea</taxon>
        <taxon>Heteroderidae</taxon>
        <taxon>Heteroderinae</taxon>
        <taxon>Heterodera</taxon>
    </lineage>
</organism>